<comment type="caution">
    <text evidence="4">The sequence shown here is derived from an EMBL/GenBank/DDBJ whole genome shotgun (WGS) entry which is preliminary data.</text>
</comment>
<dbReference type="InterPro" id="IPR026040">
    <property type="entry name" value="HyI-like"/>
</dbReference>
<dbReference type="InterPro" id="IPR050417">
    <property type="entry name" value="Sugar_Epim/Isomerase"/>
</dbReference>
<dbReference type="PANTHER" id="PTHR43489:SF7">
    <property type="entry name" value="3-DEHYDRO-D-GULOSIDE 4-EPIMERASE-RELATED"/>
    <property type="match status" value="1"/>
</dbReference>
<dbReference type="Gene3D" id="3.20.20.150">
    <property type="entry name" value="Divalent-metal-dependent TIM barrel enzymes"/>
    <property type="match status" value="1"/>
</dbReference>
<proteinExistence type="inferred from homology"/>
<dbReference type="Proteomes" id="UP001596233">
    <property type="component" value="Unassembled WGS sequence"/>
</dbReference>
<gene>
    <name evidence="4" type="ORF">ACFP56_13705</name>
</gene>
<organism evidence="4 5">
    <name type="scientific">Paenibacillus septentrionalis</name>
    <dbReference type="NCBI Taxonomy" id="429342"/>
    <lineage>
        <taxon>Bacteria</taxon>
        <taxon>Bacillati</taxon>
        <taxon>Bacillota</taxon>
        <taxon>Bacilli</taxon>
        <taxon>Bacillales</taxon>
        <taxon>Paenibacillaceae</taxon>
        <taxon>Paenibacillus</taxon>
    </lineage>
</organism>
<name>A0ABW1V7C6_9BACL</name>
<dbReference type="InterPro" id="IPR036237">
    <property type="entry name" value="Xyl_isomerase-like_sf"/>
</dbReference>
<protein>
    <submittedName>
        <fullName evidence="4">TIM barrel protein</fullName>
    </submittedName>
</protein>
<evidence type="ECO:0000313" key="5">
    <source>
        <dbReference type="Proteomes" id="UP001596233"/>
    </source>
</evidence>
<keyword evidence="1 2" id="KW-0413">Isomerase</keyword>
<dbReference type="RefSeq" id="WP_379235392.1">
    <property type="nucleotide sequence ID" value="NZ_JBHSTE010000004.1"/>
</dbReference>
<dbReference type="PANTHER" id="PTHR43489">
    <property type="entry name" value="ISOMERASE"/>
    <property type="match status" value="1"/>
</dbReference>
<comment type="similarity">
    <text evidence="2">Belongs to the hyi family.</text>
</comment>
<reference evidence="5" key="1">
    <citation type="journal article" date="2019" name="Int. J. Syst. Evol. Microbiol.">
        <title>The Global Catalogue of Microorganisms (GCM) 10K type strain sequencing project: providing services to taxonomists for standard genome sequencing and annotation.</title>
        <authorList>
            <consortium name="The Broad Institute Genomics Platform"/>
            <consortium name="The Broad Institute Genome Sequencing Center for Infectious Disease"/>
            <person name="Wu L."/>
            <person name="Ma J."/>
        </authorList>
    </citation>
    <scope>NUCLEOTIDE SEQUENCE [LARGE SCALE GENOMIC DNA]</scope>
    <source>
        <strain evidence="5">PCU 280</strain>
    </source>
</reference>
<evidence type="ECO:0000256" key="2">
    <source>
        <dbReference type="PIRNR" id="PIRNR006241"/>
    </source>
</evidence>
<keyword evidence="5" id="KW-1185">Reference proteome</keyword>
<evidence type="ECO:0000313" key="4">
    <source>
        <dbReference type="EMBL" id="MFC6333677.1"/>
    </source>
</evidence>
<feature type="domain" description="Xylose isomerase-like TIM barrel" evidence="3">
    <location>
        <begin position="20"/>
        <end position="239"/>
    </location>
</feature>
<dbReference type="SUPFAM" id="SSF51658">
    <property type="entry name" value="Xylose isomerase-like"/>
    <property type="match status" value="1"/>
</dbReference>
<evidence type="ECO:0000259" key="3">
    <source>
        <dbReference type="Pfam" id="PF01261"/>
    </source>
</evidence>
<dbReference type="EMBL" id="JBHSTE010000004">
    <property type="protein sequence ID" value="MFC6333677.1"/>
    <property type="molecule type" value="Genomic_DNA"/>
</dbReference>
<evidence type="ECO:0000256" key="1">
    <source>
        <dbReference type="ARBA" id="ARBA00023235"/>
    </source>
</evidence>
<sequence length="278" mass="31328">MFKYSATQWIFGNEPMEVSLQRLKKYGYDGVELAGEPKQIDSETVNWLLEQYELECTSICGIYTPERDLSSSDEAIRQNAVQYVKDCVDLAVNVGAATLIVVPSPVGKSKPDTTIEQEWSNVVQSLREAGAYAQSHHINLAIEALNRFETYLVNKLNDAKKLVEQVDLPSVKIMADLFHMNIEERDHSAAIRHIAPYLAHVHIADNTREAAGFGMTDFEKVVRTLIELDYKGPLTMEFLPPVANPYLVARSDRSEAGSVYDEYTRQSIEHMKKIVSSI</sequence>
<accession>A0ABW1V7C6</accession>
<dbReference type="Pfam" id="PF01261">
    <property type="entry name" value="AP_endonuc_2"/>
    <property type="match status" value="1"/>
</dbReference>
<dbReference type="InterPro" id="IPR013022">
    <property type="entry name" value="Xyl_isomerase-like_TIM-brl"/>
</dbReference>
<dbReference type="PIRSF" id="PIRSF006241">
    <property type="entry name" value="HyI"/>
    <property type="match status" value="1"/>
</dbReference>